<evidence type="ECO:0000259" key="1">
    <source>
        <dbReference type="Pfam" id="PF12038"/>
    </source>
</evidence>
<sequence length="43" mass="5296">MRILALEPYYGGSHEAFLTGWTRRSRHDWTLLTLHANHWKWRM</sequence>
<feature type="domain" description="tRNA-queuosine alpha-mannosyltransferase N-terminal" evidence="1">
    <location>
        <begin position="2"/>
        <end position="43"/>
    </location>
</feature>
<evidence type="ECO:0000313" key="2">
    <source>
        <dbReference type="EMBL" id="GAH62988.1"/>
    </source>
</evidence>
<dbReference type="InterPro" id="IPR022701">
    <property type="entry name" value="QTMAN_N"/>
</dbReference>
<gene>
    <name evidence="2" type="ORF">S03H2_50092</name>
</gene>
<protein>
    <recommendedName>
        <fullName evidence="1">tRNA-queuosine alpha-mannosyltransferase N-terminal domain-containing protein</fullName>
    </recommendedName>
</protein>
<comment type="caution">
    <text evidence="2">The sequence shown here is derived from an EMBL/GenBank/DDBJ whole genome shotgun (WGS) entry which is preliminary data.</text>
</comment>
<dbReference type="AlphaFoldDB" id="X1IZN2"/>
<proteinExistence type="predicted"/>
<reference evidence="2" key="1">
    <citation type="journal article" date="2014" name="Front. Microbiol.">
        <title>High frequency of phylogenetically diverse reductive dehalogenase-homologous genes in deep subseafloor sedimentary metagenomes.</title>
        <authorList>
            <person name="Kawai M."/>
            <person name="Futagami T."/>
            <person name="Toyoda A."/>
            <person name="Takaki Y."/>
            <person name="Nishi S."/>
            <person name="Hori S."/>
            <person name="Arai W."/>
            <person name="Tsubouchi T."/>
            <person name="Morono Y."/>
            <person name="Uchiyama I."/>
            <person name="Ito T."/>
            <person name="Fujiyama A."/>
            <person name="Inagaki F."/>
            <person name="Takami H."/>
        </authorList>
    </citation>
    <scope>NUCLEOTIDE SEQUENCE</scope>
    <source>
        <strain evidence="2">Expedition CK06-06</strain>
    </source>
</reference>
<organism evidence="2">
    <name type="scientific">marine sediment metagenome</name>
    <dbReference type="NCBI Taxonomy" id="412755"/>
    <lineage>
        <taxon>unclassified sequences</taxon>
        <taxon>metagenomes</taxon>
        <taxon>ecological metagenomes</taxon>
    </lineage>
</organism>
<accession>X1IZN2</accession>
<dbReference type="EMBL" id="BARU01031694">
    <property type="protein sequence ID" value="GAH62988.1"/>
    <property type="molecule type" value="Genomic_DNA"/>
</dbReference>
<dbReference type="Pfam" id="PF12038">
    <property type="entry name" value="QTMAN_N"/>
    <property type="match status" value="1"/>
</dbReference>
<name>X1IZN2_9ZZZZ</name>
<feature type="non-terminal residue" evidence="2">
    <location>
        <position position="43"/>
    </location>
</feature>